<dbReference type="GO" id="GO:0051260">
    <property type="term" value="P:protein homooligomerization"/>
    <property type="evidence" value="ECO:0007669"/>
    <property type="project" value="InterPro"/>
</dbReference>
<keyword evidence="1" id="KW-0732">Signal</keyword>
<gene>
    <name evidence="3" type="ORF">BRAFLDRAFT_91440</name>
</gene>
<dbReference type="PANTHER" id="PTHR14499">
    <property type="entry name" value="POTASSIUM CHANNEL TETRAMERIZATION DOMAIN-CONTAINING"/>
    <property type="match status" value="1"/>
</dbReference>
<dbReference type="Gene3D" id="3.30.710.10">
    <property type="entry name" value="Potassium Channel Kv1.1, Chain A"/>
    <property type="match status" value="1"/>
</dbReference>
<dbReference type="SMART" id="SM00225">
    <property type="entry name" value="BTB"/>
    <property type="match status" value="1"/>
</dbReference>
<proteinExistence type="predicted"/>
<feature type="chain" id="PRO_5002934792" description="BTB domain-containing protein" evidence="1">
    <location>
        <begin position="21"/>
        <end position="158"/>
    </location>
</feature>
<dbReference type="InterPro" id="IPR000210">
    <property type="entry name" value="BTB/POZ_dom"/>
</dbReference>
<evidence type="ECO:0000256" key="1">
    <source>
        <dbReference type="SAM" id="SignalP"/>
    </source>
</evidence>
<evidence type="ECO:0000259" key="2">
    <source>
        <dbReference type="SMART" id="SM00225"/>
    </source>
</evidence>
<dbReference type="InParanoid" id="C3Y6Y2"/>
<dbReference type="FunCoup" id="C3Y6Y2">
    <property type="interactions" value="12"/>
</dbReference>
<dbReference type="InterPro" id="IPR011333">
    <property type="entry name" value="SKP1/BTB/POZ_sf"/>
</dbReference>
<dbReference type="PANTHER" id="PTHR14499:SF144">
    <property type="entry name" value="POTASSIUM CHANNEL TETRAMERISATION-TYPE BTB DOMAIN-CONTAINING PROTEIN"/>
    <property type="match status" value="1"/>
</dbReference>
<dbReference type="eggNOG" id="KOG2723">
    <property type="taxonomic scope" value="Eukaryota"/>
</dbReference>
<dbReference type="SUPFAM" id="SSF54695">
    <property type="entry name" value="POZ domain"/>
    <property type="match status" value="1"/>
</dbReference>
<accession>C3Y6Y2</accession>
<reference evidence="3" key="1">
    <citation type="journal article" date="2008" name="Nature">
        <title>The amphioxus genome and the evolution of the chordate karyotype.</title>
        <authorList>
            <consortium name="US DOE Joint Genome Institute (JGI-PGF)"/>
            <person name="Putnam N.H."/>
            <person name="Butts T."/>
            <person name="Ferrier D.E.K."/>
            <person name="Furlong R.F."/>
            <person name="Hellsten U."/>
            <person name="Kawashima T."/>
            <person name="Robinson-Rechavi M."/>
            <person name="Shoguchi E."/>
            <person name="Terry A."/>
            <person name="Yu J.-K."/>
            <person name="Benito-Gutierrez E.L."/>
            <person name="Dubchak I."/>
            <person name="Garcia-Fernandez J."/>
            <person name="Gibson-Brown J.J."/>
            <person name="Grigoriev I.V."/>
            <person name="Horton A.C."/>
            <person name="de Jong P.J."/>
            <person name="Jurka J."/>
            <person name="Kapitonov V.V."/>
            <person name="Kohara Y."/>
            <person name="Kuroki Y."/>
            <person name="Lindquist E."/>
            <person name="Lucas S."/>
            <person name="Osoegawa K."/>
            <person name="Pennacchio L.A."/>
            <person name="Salamov A.A."/>
            <person name="Satou Y."/>
            <person name="Sauka-Spengler T."/>
            <person name="Schmutz J."/>
            <person name="Shin-I T."/>
            <person name="Toyoda A."/>
            <person name="Bronner-Fraser M."/>
            <person name="Fujiyama A."/>
            <person name="Holland L.Z."/>
            <person name="Holland P.W.H."/>
            <person name="Satoh N."/>
            <person name="Rokhsar D.S."/>
        </authorList>
    </citation>
    <scope>NUCLEOTIDE SEQUENCE [LARGE SCALE GENOMIC DNA]</scope>
    <source>
        <strain evidence="3">S238N-H82</strain>
        <tissue evidence="3">Testes</tissue>
    </source>
</reference>
<dbReference type="InterPro" id="IPR003131">
    <property type="entry name" value="T1-type_BTB"/>
</dbReference>
<protein>
    <recommendedName>
        <fullName evidence="2">BTB domain-containing protein</fullName>
    </recommendedName>
</protein>
<sequence>MPLFALVVRLTLLFLDFIYFDRKDSRVVQTNIMSRYALWNSPDAIVSLNVGGYFYTATRGTFTRYPNSELGRMFLEGGNFDSKTYKRTHSESIPSLWDEQNRFFIDRDGKIFRHVLNFLRLGELILPEGFKELRLLEKEADFYQIQELTNAVQLQMGK</sequence>
<feature type="domain" description="BTB" evidence="2">
    <location>
        <begin position="44"/>
        <end position="158"/>
    </location>
</feature>
<feature type="signal peptide" evidence="1">
    <location>
        <begin position="1"/>
        <end position="20"/>
    </location>
</feature>
<dbReference type="Pfam" id="PF02214">
    <property type="entry name" value="BTB_2"/>
    <property type="match status" value="1"/>
</dbReference>
<name>C3Y6Y2_BRAFL</name>
<dbReference type="STRING" id="7739.C3Y6Y2"/>
<dbReference type="EMBL" id="GG666488">
    <property type="protein sequence ID" value="EEN64092.1"/>
    <property type="molecule type" value="Genomic_DNA"/>
</dbReference>
<organism>
    <name type="scientific">Branchiostoma floridae</name>
    <name type="common">Florida lancelet</name>
    <name type="synonym">Amphioxus</name>
    <dbReference type="NCBI Taxonomy" id="7739"/>
    <lineage>
        <taxon>Eukaryota</taxon>
        <taxon>Metazoa</taxon>
        <taxon>Chordata</taxon>
        <taxon>Cephalochordata</taxon>
        <taxon>Leptocardii</taxon>
        <taxon>Amphioxiformes</taxon>
        <taxon>Branchiostomatidae</taxon>
        <taxon>Branchiostoma</taxon>
    </lineage>
</organism>
<evidence type="ECO:0000313" key="3">
    <source>
        <dbReference type="EMBL" id="EEN64092.1"/>
    </source>
</evidence>
<dbReference type="AlphaFoldDB" id="C3Y6Y2"/>